<reference evidence="2" key="1">
    <citation type="submission" date="2022-03" db="EMBL/GenBank/DDBJ databases">
        <authorList>
            <person name="Lindestad O."/>
        </authorList>
    </citation>
    <scope>NUCLEOTIDE SEQUENCE</scope>
</reference>
<feature type="region of interest" description="Disordered" evidence="1">
    <location>
        <begin position="1"/>
        <end position="34"/>
    </location>
</feature>
<evidence type="ECO:0000313" key="2">
    <source>
        <dbReference type="EMBL" id="CAH2268575.1"/>
    </source>
</evidence>
<dbReference type="AlphaFoldDB" id="A0A8S4SGN9"/>
<keyword evidence="3" id="KW-1185">Reference proteome</keyword>
<proteinExistence type="predicted"/>
<comment type="caution">
    <text evidence="2">The sequence shown here is derived from an EMBL/GenBank/DDBJ whole genome shotgun (WGS) entry which is preliminary data.</text>
</comment>
<dbReference type="Proteomes" id="UP000838756">
    <property type="component" value="Unassembled WGS sequence"/>
</dbReference>
<evidence type="ECO:0000256" key="1">
    <source>
        <dbReference type="SAM" id="MobiDB-lite"/>
    </source>
</evidence>
<name>A0A8S4SGN9_9NEOP</name>
<accession>A0A8S4SGN9</accession>
<protein>
    <submittedName>
        <fullName evidence="2">Jg20070 protein</fullName>
    </submittedName>
</protein>
<organism evidence="2 3">
    <name type="scientific">Pararge aegeria aegeria</name>
    <dbReference type="NCBI Taxonomy" id="348720"/>
    <lineage>
        <taxon>Eukaryota</taxon>
        <taxon>Metazoa</taxon>
        <taxon>Ecdysozoa</taxon>
        <taxon>Arthropoda</taxon>
        <taxon>Hexapoda</taxon>
        <taxon>Insecta</taxon>
        <taxon>Pterygota</taxon>
        <taxon>Neoptera</taxon>
        <taxon>Endopterygota</taxon>
        <taxon>Lepidoptera</taxon>
        <taxon>Glossata</taxon>
        <taxon>Ditrysia</taxon>
        <taxon>Papilionoidea</taxon>
        <taxon>Nymphalidae</taxon>
        <taxon>Satyrinae</taxon>
        <taxon>Satyrini</taxon>
        <taxon>Parargina</taxon>
        <taxon>Pararge</taxon>
    </lineage>
</organism>
<sequence length="113" mass="12331">MSGAHSSETDGRWGPKVLDWQPRTGEPLETSGQESWSLECPTKDLCPAVDFNRFKCPLQSTADQRHLPGGFARNHHAGLGLVIAVDAISITEDAAARCPLSSLSQLVRHPREK</sequence>
<evidence type="ECO:0000313" key="3">
    <source>
        <dbReference type="Proteomes" id="UP000838756"/>
    </source>
</evidence>
<dbReference type="EMBL" id="CAKXAJ010026452">
    <property type="protein sequence ID" value="CAH2268575.1"/>
    <property type="molecule type" value="Genomic_DNA"/>
</dbReference>
<gene>
    <name evidence="2" type="primary">jg20070</name>
    <name evidence="2" type="ORF">PAEG_LOCUS26920</name>
</gene>